<dbReference type="Pfam" id="PF00512">
    <property type="entry name" value="HisKA"/>
    <property type="match status" value="1"/>
</dbReference>
<dbReference type="InterPro" id="IPR005467">
    <property type="entry name" value="His_kinase_dom"/>
</dbReference>
<organism evidence="11 12">
    <name type="scientific">Sphingomonas gilva</name>
    <dbReference type="NCBI Taxonomy" id="2305907"/>
    <lineage>
        <taxon>Bacteria</taxon>
        <taxon>Pseudomonadati</taxon>
        <taxon>Pseudomonadota</taxon>
        <taxon>Alphaproteobacteria</taxon>
        <taxon>Sphingomonadales</taxon>
        <taxon>Sphingomonadaceae</taxon>
        <taxon>Sphingomonas</taxon>
    </lineage>
</organism>
<dbReference type="SMART" id="SM00091">
    <property type="entry name" value="PAS"/>
    <property type="match status" value="3"/>
</dbReference>
<dbReference type="NCBIfam" id="TIGR00229">
    <property type="entry name" value="sensory_box"/>
    <property type="match status" value="3"/>
</dbReference>
<dbReference type="PROSITE" id="PS50110">
    <property type="entry name" value="RESPONSE_REGULATORY"/>
    <property type="match status" value="1"/>
</dbReference>
<dbReference type="InterPro" id="IPR035965">
    <property type="entry name" value="PAS-like_dom_sf"/>
</dbReference>
<keyword evidence="3 6" id="KW-0597">Phosphoprotein</keyword>
<keyword evidence="12" id="KW-1185">Reference proteome</keyword>
<feature type="modified residue" description="4-aspartylphosphate" evidence="6">
    <location>
        <position position="1177"/>
    </location>
</feature>
<accession>A0A396RJJ7</accession>
<feature type="domain" description="Histidine kinase" evidence="7">
    <location>
        <begin position="880"/>
        <end position="1104"/>
    </location>
</feature>
<evidence type="ECO:0000259" key="9">
    <source>
        <dbReference type="PROSITE" id="PS50112"/>
    </source>
</evidence>
<dbReference type="InterPro" id="IPR029016">
    <property type="entry name" value="GAF-like_dom_sf"/>
</dbReference>
<keyword evidence="4" id="KW-0808">Transferase</keyword>
<dbReference type="CDD" id="cd00130">
    <property type="entry name" value="PAS"/>
    <property type="match status" value="3"/>
</dbReference>
<evidence type="ECO:0000256" key="3">
    <source>
        <dbReference type="ARBA" id="ARBA00022553"/>
    </source>
</evidence>
<reference evidence="11 12" key="1">
    <citation type="submission" date="2018-08" db="EMBL/GenBank/DDBJ databases">
        <title>The multiple taxonomic identification of Sphingomonas gilva.</title>
        <authorList>
            <person name="Zhu D."/>
            <person name="Zheng S."/>
        </authorList>
    </citation>
    <scope>NUCLEOTIDE SEQUENCE [LARGE SCALE GENOMIC DNA]</scope>
    <source>
        <strain evidence="11 12">ZDH117</strain>
    </source>
</reference>
<dbReference type="InterPro" id="IPR036097">
    <property type="entry name" value="HisK_dim/P_sf"/>
</dbReference>
<gene>
    <name evidence="11" type="ORF">D1610_15985</name>
</gene>
<dbReference type="RefSeq" id="WP_118865203.1">
    <property type="nucleotide sequence ID" value="NZ_QWLV01000010.1"/>
</dbReference>
<dbReference type="Pfam" id="PF08448">
    <property type="entry name" value="PAS_4"/>
    <property type="match status" value="2"/>
</dbReference>
<proteinExistence type="predicted"/>
<dbReference type="OrthoDB" id="9796100at2"/>
<feature type="domain" description="PAS" evidence="9">
    <location>
        <begin position="308"/>
        <end position="383"/>
    </location>
</feature>
<evidence type="ECO:0000256" key="4">
    <source>
        <dbReference type="ARBA" id="ARBA00022679"/>
    </source>
</evidence>
<name>A0A396RJJ7_9SPHN</name>
<evidence type="ECO:0000313" key="12">
    <source>
        <dbReference type="Proteomes" id="UP000266693"/>
    </source>
</evidence>
<dbReference type="SUPFAM" id="SSF52172">
    <property type="entry name" value="CheY-like"/>
    <property type="match status" value="1"/>
</dbReference>
<dbReference type="InterPro" id="IPR001789">
    <property type="entry name" value="Sig_transdc_resp-reg_receiver"/>
</dbReference>
<dbReference type="InterPro" id="IPR004358">
    <property type="entry name" value="Sig_transdc_His_kin-like_C"/>
</dbReference>
<evidence type="ECO:0000256" key="2">
    <source>
        <dbReference type="ARBA" id="ARBA00012438"/>
    </source>
</evidence>
<dbReference type="Pfam" id="PF02518">
    <property type="entry name" value="HATPase_c"/>
    <property type="match status" value="1"/>
</dbReference>
<evidence type="ECO:0000256" key="1">
    <source>
        <dbReference type="ARBA" id="ARBA00000085"/>
    </source>
</evidence>
<protein>
    <recommendedName>
        <fullName evidence="2">histidine kinase</fullName>
        <ecNumber evidence="2">2.7.13.3</ecNumber>
    </recommendedName>
</protein>
<dbReference type="SMART" id="SM00065">
    <property type="entry name" value="GAF"/>
    <property type="match status" value="1"/>
</dbReference>
<dbReference type="PRINTS" id="PR00344">
    <property type="entry name" value="BCTRLSENSOR"/>
</dbReference>
<evidence type="ECO:0000256" key="6">
    <source>
        <dbReference type="PROSITE-ProRule" id="PRU00169"/>
    </source>
</evidence>
<dbReference type="Pfam" id="PF01590">
    <property type="entry name" value="GAF"/>
    <property type="match status" value="1"/>
</dbReference>
<dbReference type="InterPro" id="IPR003661">
    <property type="entry name" value="HisK_dim/P_dom"/>
</dbReference>
<dbReference type="PANTHER" id="PTHR43304">
    <property type="entry name" value="PHYTOCHROME-LIKE PROTEIN CPH1"/>
    <property type="match status" value="1"/>
</dbReference>
<dbReference type="SUPFAM" id="SSF47384">
    <property type="entry name" value="Homodimeric domain of signal transducing histidine kinase"/>
    <property type="match status" value="1"/>
</dbReference>
<dbReference type="SUPFAM" id="SSF55874">
    <property type="entry name" value="ATPase domain of HSP90 chaperone/DNA topoisomerase II/histidine kinase"/>
    <property type="match status" value="1"/>
</dbReference>
<dbReference type="Gene3D" id="3.40.50.2300">
    <property type="match status" value="1"/>
</dbReference>
<dbReference type="InterPro" id="IPR000700">
    <property type="entry name" value="PAS-assoc_C"/>
</dbReference>
<dbReference type="SMART" id="SM00387">
    <property type="entry name" value="HATPase_c"/>
    <property type="match status" value="1"/>
</dbReference>
<feature type="domain" description="Response regulatory" evidence="8">
    <location>
        <begin position="1127"/>
        <end position="1243"/>
    </location>
</feature>
<dbReference type="SMART" id="SM00448">
    <property type="entry name" value="REC"/>
    <property type="match status" value="1"/>
</dbReference>
<dbReference type="Gene3D" id="3.30.565.10">
    <property type="entry name" value="Histidine kinase-like ATPase, C-terminal domain"/>
    <property type="match status" value="1"/>
</dbReference>
<evidence type="ECO:0000313" key="11">
    <source>
        <dbReference type="EMBL" id="RHW16337.1"/>
    </source>
</evidence>
<feature type="domain" description="PAC" evidence="10">
    <location>
        <begin position="253"/>
        <end position="307"/>
    </location>
</feature>
<dbReference type="Gene3D" id="1.10.287.130">
    <property type="match status" value="1"/>
</dbReference>
<comment type="catalytic activity">
    <reaction evidence="1">
        <text>ATP + protein L-histidine = ADP + protein N-phospho-L-histidine.</text>
        <dbReference type="EC" id="2.7.13.3"/>
    </reaction>
</comment>
<dbReference type="InterPro" id="IPR013656">
    <property type="entry name" value="PAS_4"/>
</dbReference>
<dbReference type="InterPro" id="IPR052162">
    <property type="entry name" value="Sensor_kinase/Photoreceptor"/>
</dbReference>
<evidence type="ECO:0000256" key="5">
    <source>
        <dbReference type="ARBA" id="ARBA00022777"/>
    </source>
</evidence>
<dbReference type="PROSITE" id="PS50109">
    <property type="entry name" value="HIS_KIN"/>
    <property type="match status" value="1"/>
</dbReference>
<dbReference type="InterPro" id="IPR003594">
    <property type="entry name" value="HATPase_dom"/>
</dbReference>
<dbReference type="Pfam" id="PF00072">
    <property type="entry name" value="Response_reg"/>
    <property type="match status" value="1"/>
</dbReference>
<dbReference type="GO" id="GO:0000155">
    <property type="term" value="F:phosphorelay sensor kinase activity"/>
    <property type="evidence" value="ECO:0007669"/>
    <property type="project" value="InterPro"/>
</dbReference>
<dbReference type="SUPFAM" id="SSF55781">
    <property type="entry name" value="GAF domain-like"/>
    <property type="match status" value="1"/>
</dbReference>
<dbReference type="CDD" id="cd18161">
    <property type="entry name" value="REC_hyHK_blue-like"/>
    <property type="match status" value="1"/>
</dbReference>
<dbReference type="Gene3D" id="3.30.450.20">
    <property type="entry name" value="PAS domain"/>
    <property type="match status" value="5"/>
</dbReference>
<dbReference type="InterPro" id="IPR036890">
    <property type="entry name" value="HATPase_C_sf"/>
</dbReference>
<dbReference type="PROSITE" id="PS50113">
    <property type="entry name" value="PAC"/>
    <property type="match status" value="3"/>
</dbReference>
<dbReference type="AlphaFoldDB" id="A0A396RJJ7"/>
<feature type="domain" description="PAC" evidence="10">
    <location>
        <begin position="816"/>
        <end position="867"/>
    </location>
</feature>
<dbReference type="SUPFAM" id="SSF55785">
    <property type="entry name" value="PYP-like sensor domain (PAS domain)"/>
    <property type="match status" value="4"/>
</dbReference>
<dbReference type="SMART" id="SM00388">
    <property type="entry name" value="HisKA"/>
    <property type="match status" value="1"/>
</dbReference>
<evidence type="ECO:0000259" key="8">
    <source>
        <dbReference type="PROSITE" id="PS50110"/>
    </source>
</evidence>
<dbReference type="SMART" id="SM00086">
    <property type="entry name" value="PAC"/>
    <property type="match status" value="3"/>
</dbReference>
<dbReference type="Gene3D" id="2.10.70.100">
    <property type="match status" value="2"/>
</dbReference>
<dbReference type="InterPro" id="IPR013655">
    <property type="entry name" value="PAS_fold_3"/>
</dbReference>
<sequence length="1245" mass="136038">MADVPGTMPEKGEVAAPAFLSGGGDMGERIRGFDWSAHPFGPPATWPAALRTALSICLHSSFPTAIYWGPELRLLYNDAWAPIPADRHPWALGRQGMEVWADIWDVVGPQFDAVLRTGEGFSAYDQMLAMERNGVPRETYWNYSFTPIVDDDGAVLGVLNQGHETTAKVLTARDNRAEVERMREMVEQAPAAIALLTGQRHVITVANPAYRTLVGGREVLGKTVADALPEVVEQGFIDLLDAVRGTGVAHRATGASVWLDGADGARNEHRLDFVYQPVKDAAGNVIAIFVEATDVTDRFAAEAALRESEERLHHALGASNSVGVWDWDVKADRVHADERFARHYGVDPERAAAGQPIRAFMRNFHPDDIARVSGEINAALASGDLYSSDYRLRRPDGSWMWVNAQGRAVHDADGRAERFLGVSFDITDRKLAEEELRRTRDDRDFVFELAERMRAIGDPDDIMQAAVETLGQRLGADRVGFFRYVGAGEIEFGAGWTTSAVKPLEGRMPVATLGGWVNEHLEAGELLVTDDSRADPNWRDTVFPKIGMAAGVGVPMRRWDRLEGGLYVHQAEPRKWTSEEIGLIEEVAQLSWDAMGRAEAVAELRLRNESLREEVEERTAERDRIWDVSQDLLLVSDTAGVWLAVNPALTTMLGWEPEDVIGRTSEWMEHPDDRAATRAEVAQLAIGETTFGFVNRFRARNGGYRTISWTAVTIEDRIYATGRDVTAEEEQRAELARSEQRTRLALSAINGVGTWTYRPDIDLFRCDTNFARLYGVDPTDGARGIPIEGAFRRIEPDDLVRLKALIAKSHNRPGDAQIEYRVIQEDGSVAWVLSRTNTSIGEGGTRVVTGVAVDITEQRRLEETLRQSQKMEAVGQLTGGLAHDFNNMLTGISGALEMMQLRIGQGRASEVPRYIDAAQGAAKRAAALTHRLLAFSRRQTLDPRPVDPGPLITGLEEIIRRAVGPAHDIGIDIHDGVWRTRVDPNQLENALLNLCINARDAMPEGGHIEIVASNQAVEEADARAWEMAPGDYVVLCVADEGSGMSPEVIARAFDPFFTTKPLGEGTGLGLSMIYGFARQSGGAIRIESALGKGTVMRLYLPRHHGADAKGAAEGDAQIIPRPGRGRSVLVVDDEPTVRMLVTEQLAELGYSAIEAADGAGALAILGSQAVIDLLVTDVGLPGGMNGRQVAEAARMVRPELKVLFVTGFAEQSVLADGELPPGMGVMTKPFTMDVLAARIDALVSG</sequence>
<dbReference type="PROSITE" id="PS50112">
    <property type="entry name" value="PAS"/>
    <property type="match status" value="2"/>
</dbReference>
<dbReference type="InterPro" id="IPR003018">
    <property type="entry name" value="GAF"/>
</dbReference>
<dbReference type="InterPro" id="IPR001610">
    <property type="entry name" value="PAC"/>
</dbReference>
<dbReference type="EMBL" id="QWLV01000010">
    <property type="protein sequence ID" value="RHW16337.1"/>
    <property type="molecule type" value="Genomic_DNA"/>
</dbReference>
<dbReference type="EC" id="2.7.13.3" evidence="2"/>
<dbReference type="CDD" id="cd00082">
    <property type="entry name" value="HisKA"/>
    <property type="match status" value="1"/>
</dbReference>
<comment type="caution">
    <text evidence="11">The sequence shown here is derived from an EMBL/GenBank/DDBJ whole genome shotgun (WGS) entry which is preliminary data.</text>
</comment>
<dbReference type="Gene3D" id="3.30.450.40">
    <property type="match status" value="1"/>
</dbReference>
<dbReference type="Proteomes" id="UP000266693">
    <property type="component" value="Unassembled WGS sequence"/>
</dbReference>
<keyword evidence="5" id="KW-0418">Kinase</keyword>
<dbReference type="PANTHER" id="PTHR43304:SF1">
    <property type="entry name" value="PAC DOMAIN-CONTAINING PROTEIN"/>
    <property type="match status" value="1"/>
</dbReference>
<feature type="domain" description="PAC" evidence="10">
    <location>
        <begin position="386"/>
        <end position="438"/>
    </location>
</feature>
<dbReference type="InterPro" id="IPR011006">
    <property type="entry name" value="CheY-like_superfamily"/>
</dbReference>
<feature type="domain" description="PAS" evidence="9">
    <location>
        <begin position="618"/>
        <end position="688"/>
    </location>
</feature>
<evidence type="ECO:0000259" key="7">
    <source>
        <dbReference type="PROSITE" id="PS50109"/>
    </source>
</evidence>
<dbReference type="Pfam" id="PF08447">
    <property type="entry name" value="PAS_3"/>
    <property type="match status" value="2"/>
</dbReference>
<evidence type="ECO:0000259" key="10">
    <source>
        <dbReference type="PROSITE" id="PS50113"/>
    </source>
</evidence>
<dbReference type="InterPro" id="IPR000014">
    <property type="entry name" value="PAS"/>
</dbReference>